<reference evidence="3" key="1">
    <citation type="submission" date="2022-01" db="EMBL/GenBank/DDBJ databases">
        <title>Genome-Based Taxonomic Classification of the Phylum Actinobacteria.</title>
        <authorList>
            <person name="Gao Y."/>
        </authorList>
    </citation>
    <scope>NUCLEOTIDE SEQUENCE</scope>
    <source>
        <strain evidence="3">KLBMP 8922</strain>
    </source>
</reference>
<dbReference type="PANTHER" id="PTHR23523:SF2">
    <property type="entry name" value="2-NITROIMIDAZOLE TRANSPORTER"/>
    <property type="match status" value="1"/>
</dbReference>
<proteinExistence type="predicted"/>
<comment type="caution">
    <text evidence="3">The sequence shown here is derived from an EMBL/GenBank/DDBJ whole genome shotgun (WGS) entry which is preliminary data.</text>
</comment>
<dbReference type="EMBL" id="JAKFHA010000002">
    <property type="protein sequence ID" value="MCF2526449.1"/>
    <property type="molecule type" value="Genomic_DNA"/>
</dbReference>
<name>A0AA41PX43_9ACTN</name>
<feature type="transmembrane region" description="Helical" evidence="2">
    <location>
        <begin position="229"/>
        <end position="248"/>
    </location>
</feature>
<dbReference type="AlphaFoldDB" id="A0AA41PX43"/>
<dbReference type="Proteomes" id="UP001165378">
    <property type="component" value="Unassembled WGS sequence"/>
</dbReference>
<feature type="transmembrane region" description="Helical" evidence="2">
    <location>
        <begin position="196"/>
        <end position="217"/>
    </location>
</feature>
<dbReference type="InterPro" id="IPR036259">
    <property type="entry name" value="MFS_trans_sf"/>
</dbReference>
<dbReference type="SUPFAM" id="SSF103473">
    <property type="entry name" value="MFS general substrate transporter"/>
    <property type="match status" value="1"/>
</dbReference>
<dbReference type="GO" id="GO:0022857">
    <property type="term" value="F:transmembrane transporter activity"/>
    <property type="evidence" value="ECO:0007669"/>
    <property type="project" value="InterPro"/>
</dbReference>
<keyword evidence="4" id="KW-1185">Reference proteome</keyword>
<evidence type="ECO:0000256" key="1">
    <source>
        <dbReference type="SAM" id="MobiDB-lite"/>
    </source>
</evidence>
<dbReference type="InterPro" id="IPR011701">
    <property type="entry name" value="MFS"/>
</dbReference>
<dbReference type="Pfam" id="PF07690">
    <property type="entry name" value="MFS_1"/>
    <property type="match status" value="1"/>
</dbReference>
<feature type="region of interest" description="Disordered" evidence="1">
    <location>
        <begin position="1"/>
        <end position="22"/>
    </location>
</feature>
<dbReference type="PANTHER" id="PTHR23523">
    <property type="match status" value="1"/>
</dbReference>
<accession>A0AA41PX43</accession>
<feature type="transmembrane region" description="Helical" evidence="2">
    <location>
        <begin position="424"/>
        <end position="446"/>
    </location>
</feature>
<keyword evidence="2" id="KW-0472">Membrane</keyword>
<dbReference type="RefSeq" id="WP_235050536.1">
    <property type="nucleotide sequence ID" value="NZ_JAKFHA010000002.1"/>
</dbReference>
<evidence type="ECO:0000313" key="3">
    <source>
        <dbReference type="EMBL" id="MCF2526449.1"/>
    </source>
</evidence>
<gene>
    <name evidence="3" type="ORF">LZ495_04325</name>
</gene>
<evidence type="ECO:0000256" key="2">
    <source>
        <dbReference type="SAM" id="Phobius"/>
    </source>
</evidence>
<sequence length="458" mass="46236">MNRETAADAPISDGPAAAGGQGAVHVAYPVGRRTGPECPAHDRSSTAADRADRADCALRAAPAAPAAAGGALLIAGVVLVSLNMRAALSGVSPLVGELRAAYGLSTTTGSLITAIPVLFLGVVSPLAPALARRFGNELALLAALVVLTCGIALRTVWSTAALFAGGMLVGSGIAVLNVLMPSIVKKDFPGRTAAMMGLYSTTMVCGAAVAAGTSVPLENAIGHGWQPALGVWALLSLAAIAVWLPQVRRTRAAGPLPRAVKARGVWRSGLAWLVTGFMGLQSLLFYVVLAWLPTMLTDDGMSKGTAASVFAFSTVCQIPASLGASLLAGRMRDQRLLVLVAMGLTGGGYVGLLCAPTEGAWLWAALLGLGQGAAVALALTLIVMRSPDPQVAAQLSGMAQAVGYALAAFGPLAAGAFADATGGWTVPMAVMLGLVGVAVACGLGAARPRHVRVTRRIV</sequence>
<evidence type="ECO:0000313" key="4">
    <source>
        <dbReference type="Proteomes" id="UP001165378"/>
    </source>
</evidence>
<keyword evidence="2" id="KW-0812">Transmembrane</keyword>
<dbReference type="Gene3D" id="1.20.1250.20">
    <property type="entry name" value="MFS general substrate transporter like domains"/>
    <property type="match status" value="1"/>
</dbReference>
<feature type="transmembrane region" description="Helical" evidence="2">
    <location>
        <begin position="336"/>
        <end position="355"/>
    </location>
</feature>
<feature type="transmembrane region" description="Helical" evidence="2">
    <location>
        <begin position="395"/>
        <end position="418"/>
    </location>
</feature>
<feature type="transmembrane region" description="Helical" evidence="2">
    <location>
        <begin position="361"/>
        <end position="383"/>
    </location>
</feature>
<feature type="transmembrane region" description="Helical" evidence="2">
    <location>
        <begin position="60"/>
        <end position="82"/>
    </location>
</feature>
<feature type="transmembrane region" description="Helical" evidence="2">
    <location>
        <begin position="269"/>
        <end position="292"/>
    </location>
</feature>
<keyword evidence="2" id="KW-1133">Transmembrane helix</keyword>
<feature type="transmembrane region" description="Helical" evidence="2">
    <location>
        <begin position="102"/>
        <end position="126"/>
    </location>
</feature>
<feature type="transmembrane region" description="Helical" evidence="2">
    <location>
        <begin position="163"/>
        <end position="184"/>
    </location>
</feature>
<dbReference type="InterPro" id="IPR052524">
    <property type="entry name" value="MFS_Cyanate_Porter"/>
</dbReference>
<protein>
    <submittedName>
        <fullName evidence="3">MFS transporter</fullName>
    </submittedName>
</protein>
<feature type="transmembrane region" description="Helical" evidence="2">
    <location>
        <begin position="138"/>
        <end position="157"/>
    </location>
</feature>
<feature type="transmembrane region" description="Helical" evidence="2">
    <location>
        <begin position="304"/>
        <end position="329"/>
    </location>
</feature>
<dbReference type="CDD" id="cd17339">
    <property type="entry name" value="MFS_NIMT_CynX_like"/>
    <property type="match status" value="1"/>
</dbReference>
<organism evidence="3 4">
    <name type="scientific">Yinghuangia soli</name>
    <dbReference type="NCBI Taxonomy" id="2908204"/>
    <lineage>
        <taxon>Bacteria</taxon>
        <taxon>Bacillati</taxon>
        <taxon>Actinomycetota</taxon>
        <taxon>Actinomycetes</taxon>
        <taxon>Kitasatosporales</taxon>
        <taxon>Streptomycetaceae</taxon>
        <taxon>Yinghuangia</taxon>
    </lineage>
</organism>